<dbReference type="Gene3D" id="3.30.565.10">
    <property type="entry name" value="Histidine kinase-like ATPase, C-terminal domain"/>
    <property type="match status" value="1"/>
</dbReference>
<dbReference type="Pfam" id="PF13426">
    <property type="entry name" value="PAS_9"/>
    <property type="match status" value="1"/>
</dbReference>
<proteinExistence type="predicted"/>
<dbReference type="Gene3D" id="6.10.340.10">
    <property type="match status" value="1"/>
</dbReference>
<evidence type="ECO:0000256" key="3">
    <source>
        <dbReference type="ARBA" id="ARBA00012438"/>
    </source>
</evidence>
<dbReference type="Pfam" id="PF02518">
    <property type="entry name" value="HATPase_c"/>
    <property type="match status" value="1"/>
</dbReference>
<feature type="domain" description="PAC" evidence="14">
    <location>
        <begin position="580"/>
        <end position="633"/>
    </location>
</feature>
<evidence type="ECO:0000259" key="14">
    <source>
        <dbReference type="PROSITE" id="PS50113"/>
    </source>
</evidence>
<dbReference type="InterPro" id="IPR005467">
    <property type="entry name" value="His_kinase_dom"/>
</dbReference>
<dbReference type="InterPro" id="IPR013655">
    <property type="entry name" value="PAS_fold_3"/>
</dbReference>
<feature type="non-terminal residue" evidence="16">
    <location>
        <position position="813"/>
    </location>
</feature>
<evidence type="ECO:0000256" key="1">
    <source>
        <dbReference type="ARBA" id="ARBA00000085"/>
    </source>
</evidence>
<dbReference type="Pfam" id="PF00672">
    <property type="entry name" value="HAMP"/>
    <property type="match status" value="1"/>
</dbReference>
<dbReference type="PROSITE" id="PS50112">
    <property type="entry name" value="PAS"/>
    <property type="match status" value="3"/>
</dbReference>
<dbReference type="InterPro" id="IPR003660">
    <property type="entry name" value="HAMP_dom"/>
</dbReference>
<dbReference type="GO" id="GO:0005886">
    <property type="term" value="C:plasma membrane"/>
    <property type="evidence" value="ECO:0007669"/>
    <property type="project" value="TreeGrafter"/>
</dbReference>
<dbReference type="PANTHER" id="PTHR43047:SF72">
    <property type="entry name" value="OSMOSENSING HISTIDINE PROTEIN KINASE SLN1"/>
    <property type="match status" value="1"/>
</dbReference>
<dbReference type="CDD" id="cd00130">
    <property type="entry name" value="PAS"/>
    <property type="match status" value="3"/>
</dbReference>
<dbReference type="CDD" id="cd00082">
    <property type="entry name" value="HisKA"/>
    <property type="match status" value="1"/>
</dbReference>
<keyword evidence="5" id="KW-0808">Transferase</keyword>
<dbReference type="InterPro" id="IPR000014">
    <property type="entry name" value="PAS"/>
</dbReference>
<dbReference type="InterPro" id="IPR003594">
    <property type="entry name" value="HATPase_dom"/>
</dbReference>
<dbReference type="InterPro" id="IPR000700">
    <property type="entry name" value="PAS-assoc_C"/>
</dbReference>
<dbReference type="Gene3D" id="3.30.450.20">
    <property type="entry name" value="PAS domain"/>
    <property type="match status" value="3"/>
</dbReference>
<evidence type="ECO:0000259" key="13">
    <source>
        <dbReference type="PROSITE" id="PS50112"/>
    </source>
</evidence>
<dbReference type="EMBL" id="MTKQ01000100">
    <property type="protein sequence ID" value="RWX48408.1"/>
    <property type="molecule type" value="Genomic_DNA"/>
</dbReference>
<dbReference type="GO" id="GO:0005524">
    <property type="term" value="F:ATP binding"/>
    <property type="evidence" value="ECO:0007669"/>
    <property type="project" value="UniProtKB-KW"/>
</dbReference>
<dbReference type="SMART" id="SM00388">
    <property type="entry name" value="HisKA"/>
    <property type="match status" value="1"/>
</dbReference>
<dbReference type="Gene3D" id="1.10.287.130">
    <property type="match status" value="1"/>
</dbReference>
<feature type="domain" description="HAMP" evidence="15">
    <location>
        <begin position="202"/>
        <end position="254"/>
    </location>
</feature>
<organism evidence="16 17">
    <name type="scientific">Candidatus Electrothrix marina</name>
    <dbReference type="NCBI Taxonomy" id="1859130"/>
    <lineage>
        <taxon>Bacteria</taxon>
        <taxon>Pseudomonadati</taxon>
        <taxon>Thermodesulfobacteriota</taxon>
        <taxon>Desulfobulbia</taxon>
        <taxon>Desulfobulbales</taxon>
        <taxon>Desulfobulbaceae</taxon>
        <taxon>Candidatus Electrothrix</taxon>
    </lineage>
</organism>
<dbReference type="PROSITE" id="PS50109">
    <property type="entry name" value="HIS_KIN"/>
    <property type="match status" value="1"/>
</dbReference>
<dbReference type="PROSITE" id="PS50885">
    <property type="entry name" value="HAMP"/>
    <property type="match status" value="1"/>
</dbReference>
<keyword evidence="4" id="KW-0597">Phosphoprotein</keyword>
<evidence type="ECO:0000256" key="5">
    <source>
        <dbReference type="ARBA" id="ARBA00022679"/>
    </source>
</evidence>
<evidence type="ECO:0000256" key="6">
    <source>
        <dbReference type="ARBA" id="ARBA00022741"/>
    </source>
</evidence>
<dbReference type="SMART" id="SM00086">
    <property type="entry name" value="PAC"/>
    <property type="match status" value="3"/>
</dbReference>
<dbReference type="EC" id="2.7.13.3" evidence="3"/>
<keyword evidence="8" id="KW-0067">ATP-binding</keyword>
<dbReference type="SMART" id="SM00091">
    <property type="entry name" value="PAS"/>
    <property type="match status" value="3"/>
</dbReference>
<dbReference type="InterPro" id="IPR035965">
    <property type="entry name" value="PAS-like_dom_sf"/>
</dbReference>
<keyword evidence="10 11" id="KW-0472">Membrane</keyword>
<reference evidence="16 17" key="1">
    <citation type="submission" date="2017-01" db="EMBL/GenBank/DDBJ databases">
        <title>The cable genome- insights into the physiology and evolution of filamentous bacteria capable of sulfide oxidation via long distance electron transfer.</title>
        <authorList>
            <person name="Schreiber L."/>
            <person name="Bjerg J.T."/>
            <person name="Boggild A."/>
            <person name="Van De Vossenberg J."/>
            <person name="Meysman F."/>
            <person name="Nielsen L.P."/>
            <person name="Schramm A."/>
            <person name="Kjeldsen K.U."/>
        </authorList>
    </citation>
    <scope>NUCLEOTIDE SEQUENCE [LARGE SCALE GENOMIC DNA]</scope>
    <source>
        <strain evidence="16">A2</strain>
    </source>
</reference>
<dbReference type="SUPFAM" id="SSF47384">
    <property type="entry name" value="Homodimeric domain of signal transducing histidine kinase"/>
    <property type="match status" value="1"/>
</dbReference>
<keyword evidence="7" id="KW-0418">Kinase</keyword>
<feature type="domain" description="Histidine kinase" evidence="12">
    <location>
        <begin position="651"/>
        <end position="813"/>
    </location>
</feature>
<gene>
    <name evidence="16" type="ORF">VT99_11001</name>
</gene>
<evidence type="ECO:0000256" key="8">
    <source>
        <dbReference type="ARBA" id="ARBA00022840"/>
    </source>
</evidence>
<keyword evidence="6" id="KW-0547">Nucleotide-binding</keyword>
<dbReference type="InterPro" id="IPR001610">
    <property type="entry name" value="PAC"/>
</dbReference>
<evidence type="ECO:0000256" key="2">
    <source>
        <dbReference type="ARBA" id="ARBA00004370"/>
    </source>
</evidence>
<feature type="domain" description="PAS" evidence="13">
    <location>
        <begin position="504"/>
        <end position="576"/>
    </location>
</feature>
<name>A0A3S3RAW8_9BACT</name>
<dbReference type="Pfam" id="PF00512">
    <property type="entry name" value="HisKA"/>
    <property type="match status" value="1"/>
</dbReference>
<evidence type="ECO:0000259" key="12">
    <source>
        <dbReference type="PROSITE" id="PS50109"/>
    </source>
</evidence>
<dbReference type="Pfam" id="PF08447">
    <property type="entry name" value="PAS_3"/>
    <property type="match status" value="1"/>
</dbReference>
<evidence type="ECO:0000256" key="11">
    <source>
        <dbReference type="SAM" id="Phobius"/>
    </source>
</evidence>
<evidence type="ECO:0000256" key="7">
    <source>
        <dbReference type="ARBA" id="ARBA00022777"/>
    </source>
</evidence>
<evidence type="ECO:0000313" key="17">
    <source>
        <dbReference type="Proteomes" id="UP000286862"/>
    </source>
</evidence>
<dbReference type="InterPro" id="IPR003661">
    <property type="entry name" value="HisK_dim/P_dom"/>
</dbReference>
<evidence type="ECO:0000256" key="4">
    <source>
        <dbReference type="ARBA" id="ARBA00022553"/>
    </source>
</evidence>
<protein>
    <recommendedName>
        <fullName evidence="3">histidine kinase</fullName>
        <ecNumber evidence="3">2.7.13.3</ecNumber>
    </recommendedName>
</protein>
<dbReference type="PANTHER" id="PTHR43047">
    <property type="entry name" value="TWO-COMPONENT HISTIDINE PROTEIN KINASE"/>
    <property type="match status" value="1"/>
</dbReference>
<dbReference type="FunFam" id="1.10.287.130:FF:000038">
    <property type="entry name" value="Sensory transduction histidine kinase"/>
    <property type="match status" value="1"/>
</dbReference>
<feature type="domain" description="PAC" evidence="14">
    <location>
        <begin position="326"/>
        <end position="380"/>
    </location>
</feature>
<dbReference type="Pfam" id="PF08448">
    <property type="entry name" value="PAS_4"/>
    <property type="match status" value="1"/>
</dbReference>
<dbReference type="InterPro" id="IPR036097">
    <property type="entry name" value="HisK_dim/P_sf"/>
</dbReference>
<comment type="caution">
    <text evidence="16">The sequence shown here is derived from an EMBL/GenBank/DDBJ whole genome shotgun (WGS) entry which is preliminary data.</text>
</comment>
<keyword evidence="9" id="KW-0902">Two-component regulatory system</keyword>
<feature type="transmembrane region" description="Helical" evidence="11">
    <location>
        <begin position="17"/>
        <end position="39"/>
    </location>
</feature>
<evidence type="ECO:0000256" key="10">
    <source>
        <dbReference type="ARBA" id="ARBA00023136"/>
    </source>
</evidence>
<dbReference type="InterPro" id="IPR036890">
    <property type="entry name" value="HATPase_C_sf"/>
</dbReference>
<feature type="transmembrane region" description="Helical" evidence="11">
    <location>
        <begin position="180"/>
        <end position="200"/>
    </location>
</feature>
<feature type="domain" description="PAS" evidence="13">
    <location>
        <begin position="255"/>
        <end position="301"/>
    </location>
</feature>
<dbReference type="GO" id="GO:0000155">
    <property type="term" value="F:phosphorelay sensor kinase activity"/>
    <property type="evidence" value="ECO:0007669"/>
    <property type="project" value="InterPro"/>
</dbReference>
<evidence type="ECO:0000313" key="16">
    <source>
        <dbReference type="EMBL" id="RWX48408.1"/>
    </source>
</evidence>
<dbReference type="Proteomes" id="UP000286862">
    <property type="component" value="Unassembled WGS sequence"/>
</dbReference>
<feature type="domain" description="PAS" evidence="13">
    <location>
        <begin position="381"/>
        <end position="439"/>
    </location>
</feature>
<keyword evidence="11" id="KW-0812">Transmembrane</keyword>
<feature type="domain" description="PAC" evidence="14">
    <location>
        <begin position="447"/>
        <end position="503"/>
    </location>
</feature>
<dbReference type="GO" id="GO:0009927">
    <property type="term" value="F:histidine phosphotransfer kinase activity"/>
    <property type="evidence" value="ECO:0007669"/>
    <property type="project" value="TreeGrafter"/>
</dbReference>
<dbReference type="InterPro" id="IPR013656">
    <property type="entry name" value="PAS_4"/>
</dbReference>
<evidence type="ECO:0000259" key="15">
    <source>
        <dbReference type="PROSITE" id="PS50885"/>
    </source>
</evidence>
<dbReference type="AlphaFoldDB" id="A0A3S3RAW8"/>
<evidence type="ECO:0000256" key="9">
    <source>
        <dbReference type="ARBA" id="ARBA00023012"/>
    </source>
</evidence>
<dbReference type="SUPFAM" id="SSF55874">
    <property type="entry name" value="ATPase domain of HSP90 chaperone/DNA topoisomerase II/histidine kinase"/>
    <property type="match status" value="1"/>
</dbReference>
<dbReference type="NCBIfam" id="TIGR00229">
    <property type="entry name" value="sensory_box"/>
    <property type="match status" value="3"/>
</dbReference>
<comment type="catalytic activity">
    <reaction evidence="1">
        <text>ATP + protein L-histidine = ADP + protein N-phospho-L-histidine.</text>
        <dbReference type="EC" id="2.7.13.3"/>
    </reaction>
</comment>
<dbReference type="PROSITE" id="PS50113">
    <property type="entry name" value="PAC"/>
    <property type="match status" value="3"/>
</dbReference>
<keyword evidence="11" id="KW-1133">Transmembrane helix</keyword>
<accession>A0A3S3RAW8</accession>
<sequence>MIIHRCGKVKLRSHVMLLWTCLTCILLATIYFVFTLLIYHHCQKQARERIKQGLFTLEQRLKEGPGDFSQGFLAERITSELLDHIAHESGCDIYLHTGSAGSLAAGGTPLSVEDYPADHLPVLGTGVEQWQVRQISDEHNIIYGGRLLLQGKEREKGYAVLLFVLSLDFVRQGVTVLGEALVIVFVIVFLLFFPVAAFFFRYSVTLPVDRLIAAMNSFDTGHNPPLDEEVGTVEFSSLASAFNRMVRVLRHHDQQVNILSTAVEQSPTAVVITDLEGRIEYVNSKMEQLTGYTAEELKGRSTSVFQSGDTPDEKYDELWRTVTSGMVWKGELLNKRKDGILSWESVIVAPIFSEEATIVKFVATKEDITERKQTGELLRQSEKRYRQTFETNMAVKLIIDPADGTIVEANQAAAFYYGYSVDRLVAMRITDINQLSPEEVRAEMARAEQEERLYFNFRHKLASGEIRDVEVYSGPLQSGERTLLYSIIHDITDRKQAEEKLLETNERLELVVKGANLGIWDWNITTGKVVFNDRWAEILGYTLDELRPDVSTWEERLHPDGRKHVMQTLEDHFSGRRPLFMAEQRLRNKAGDWVWTLGAGKVFARDARGKPTRAVGVQLDINAQKQAEQQLIAAKEQAESANRAKSVFLANITHELRTPLNAVLGYAQLLGADSTLTSKQLNNLQVIRSSGEHLLMLINDILDFSKIEAEKAELVLRVFRLPDFFSEVVDIFRAEAEFKGVTLQYREDSRQPIFVQADELRMRQVILNLLSNAVKFTPDGGYCLLRSEVRKHSEKEVFVTVMVEDSGPGIPQA</sequence>
<comment type="subcellular location">
    <subcellularLocation>
        <location evidence="2">Membrane</location>
    </subcellularLocation>
</comment>
<dbReference type="SUPFAM" id="SSF55785">
    <property type="entry name" value="PYP-like sensor domain (PAS domain)"/>
    <property type="match status" value="3"/>
</dbReference>